<evidence type="ECO:0000259" key="6">
    <source>
        <dbReference type="PROSITE" id="PS50109"/>
    </source>
</evidence>
<evidence type="ECO:0000256" key="4">
    <source>
        <dbReference type="PROSITE-ProRule" id="PRU00169"/>
    </source>
</evidence>
<dbReference type="SUPFAM" id="SSF55785">
    <property type="entry name" value="PYP-like sensor domain (PAS domain)"/>
    <property type="match status" value="4"/>
</dbReference>
<dbReference type="Pfam" id="PF12860">
    <property type="entry name" value="PAS_7"/>
    <property type="match status" value="1"/>
</dbReference>
<dbReference type="InterPro" id="IPR011006">
    <property type="entry name" value="CheY-like_superfamily"/>
</dbReference>
<dbReference type="InterPro" id="IPR003594">
    <property type="entry name" value="HATPase_dom"/>
</dbReference>
<feature type="coiled-coil region" evidence="5">
    <location>
        <begin position="475"/>
        <end position="502"/>
    </location>
</feature>
<dbReference type="SMART" id="SM00388">
    <property type="entry name" value="HisKA"/>
    <property type="match status" value="1"/>
</dbReference>
<keyword evidence="5" id="KW-0175">Coiled coil</keyword>
<feature type="domain" description="Response regulatory" evidence="7">
    <location>
        <begin position="878"/>
        <end position="991"/>
    </location>
</feature>
<dbReference type="PROSITE" id="PS50110">
    <property type="entry name" value="RESPONSE_REGULATORY"/>
    <property type="match status" value="1"/>
</dbReference>
<feature type="domain" description="Histidine kinase" evidence="6">
    <location>
        <begin position="633"/>
        <end position="856"/>
    </location>
</feature>
<evidence type="ECO:0000256" key="5">
    <source>
        <dbReference type="SAM" id="Coils"/>
    </source>
</evidence>
<reference evidence="10 11" key="1">
    <citation type="submission" date="2017-03" db="EMBL/GenBank/DDBJ databases">
        <authorList>
            <person name="Afonso C.L."/>
            <person name="Miller P.J."/>
            <person name="Scott M.A."/>
            <person name="Spackman E."/>
            <person name="Goraichik I."/>
            <person name="Dimitrov K.M."/>
            <person name="Suarez D.L."/>
            <person name="Swayne D.E."/>
        </authorList>
    </citation>
    <scope>NUCLEOTIDE SEQUENCE [LARGE SCALE GENOMIC DNA]</scope>
    <source>
        <strain evidence="10 11">CECT 7691</strain>
    </source>
</reference>
<dbReference type="InterPro" id="IPR036890">
    <property type="entry name" value="HATPase_C_sf"/>
</dbReference>
<dbReference type="Gene3D" id="1.10.287.130">
    <property type="match status" value="1"/>
</dbReference>
<feature type="modified residue" description="4-aspartylphosphate" evidence="4">
    <location>
        <position position="928"/>
    </location>
</feature>
<gene>
    <name evidence="10" type="ORF">OCH7691_03545</name>
</gene>
<keyword evidence="3 4" id="KW-0597">Phosphoprotein</keyword>
<dbReference type="CDD" id="cd00082">
    <property type="entry name" value="HisKA"/>
    <property type="match status" value="1"/>
</dbReference>
<evidence type="ECO:0000256" key="3">
    <source>
        <dbReference type="ARBA" id="ARBA00022553"/>
    </source>
</evidence>
<feature type="domain" description="PAS" evidence="8">
    <location>
        <begin position="362"/>
        <end position="432"/>
    </location>
</feature>
<dbReference type="Gene3D" id="3.30.565.10">
    <property type="entry name" value="Histidine kinase-like ATPase, C-terminal domain"/>
    <property type="match status" value="1"/>
</dbReference>
<dbReference type="FunCoup" id="A0A1Y5TVH8">
    <property type="interactions" value="241"/>
</dbReference>
<proteinExistence type="predicted"/>
<organism evidence="10 11">
    <name type="scientific">Oceanibacterium hippocampi</name>
    <dbReference type="NCBI Taxonomy" id="745714"/>
    <lineage>
        <taxon>Bacteria</taxon>
        <taxon>Pseudomonadati</taxon>
        <taxon>Pseudomonadota</taxon>
        <taxon>Alphaproteobacteria</taxon>
        <taxon>Sneathiellales</taxon>
        <taxon>Sneathiellaceae</taxon>
        <taxon>Oceanibacterium</taxon>
    </lineage>
</organism>
<accession>A0A1Y5TVH8</accession>
<dbReference type="PANTHER" id="PTHR43065:SF42">
    <property type="entry name" value="TWO-COMPONENT SENSOR PPRA"/>
    <property type="match status" value="1"/>
</dbReference>
<dbReference type="Proteomes" id="UP000193200">
    <property type="component" value="Unassembled WGS sequence"/>
</dbReference>
<dbReference type="PRINTS" id="PR00344">
    <property type="entry name" value="BCTRLSENSOR"/>
</dbReference>
<dbReference type="NCBIfam" id="TIGR00229">
    <property type="entry name" value="sensory_box"/>
    <property type="match status" value="1"/>
</dbReference>
<dbReference type="SMART" id="SM00448">
    <property type="entry name" value="REC"/>
    <property type="match status" value="1"/>
</dbReference>
<name>A0A1Y5TVH8_9PROT</name>
<dbReference type="Gene3D" id="3.30.450.20">
    <property type="entry name" value="PAS domain"/>
    <property type="match status" value="3"/>
</dbReference>
<dbReference type="AlphaFoldDB" id="A0A1Y5TVH8"/>
<dbReference type="InterPro" id="IPR003661">
    <property type="entry name" value="HisK_dim/P_dom"/>
</dbReference>
<evidence type="ECO:0000313" key="11">
    <source>
        <dbReference type="Proteomes" id="UP000193200"/>
    </source>
</evidence>
<dbReference type="SUPFAM" id="SSF55874">
    <property type="entry name" value="ATPase domain of HSP90 chaperone/DNA topoisomerase II/histidine kinase"/>
    <property type="match status" value="1"/>
</dbReference>
<dbReference type="PANTHER" id="PTHR43065">
    <property type="entry name" value="SENSOR HISTIDINE KINASE"/>
    <property type="match status" value="1"/>
</dbReference>
<dbReference type="InterPro" id="IPR000700">
    <property type="entry name" value="PAS-assoc_C"/>
</dbReference>
<protein>
    <recommendedName>
        <fullName evidence="2">histidine kinase</fullName>
        <ecNumber evidence="2">2.7.13.3</ecNumber>
    </recommendedName>
</protein>
<evidence type="ECO:0000256" key="2">
    <source>
        <dbReference type="ARBA" id="ARBA00012438"/>
    </source>
</evidence>
<dbReference type="Pfam" id="PF02518">
    <property type="entry name" value="HATPase_c"/>
    <property type="match status" value="1"/>
</dbReference>
<dbReference type="InterPro" id="IPR004358">
    <property type="entry name" value="Sig_transdc_His_kin-like_C"/>
</dbReference>
<comment type="catalytic activity">
    <reaction evidence="1">
        <text>ATP + protein L-histidine = ADP + protein N-phospho-L-histidine.</text>
        <dbReference type="EC" id="2.7.13.3"/>
    </reaction>
</comment>
<dbReference type="InterPro" id="IPR000014">
    <property type="entry name" value="PAS"/>
</dbReference>
<sequence length="996" mass="108586">MFAPGHLGKHGMFAFEPSSGRPIWSVELFELLGFTPAPAPPALRQLLKRLDSSDRAAAITLLRALRRGEIPEERVFSWRERTGAPLRLVVRPASRAGPSETGFPISGIVQVIGASGARPPETLTGVLDRHGREGVLVHRDLKPLHANAAAARYLGLGTPDDILAMASVAELFPADARAAMSTGETMFDVEILGSDGDPVLLECARHEVDWPGGPATLLLLRDVSRRRAAERAMAATEARLGDFAEAASDWLWETDADLRLRFVSLKRKGKDSGLARLLGLNPWELPGANVDDPAWQRHQSDIKARRQFRNFRFAYRDAKDRWRHGEVSGKPCFDEAGRFIGYRGAGRDITLRVLAEEKRDDQRLLLQTVLDAVPMIITLKDTGNRVVYHNRYAVDHYGLTGRDVIGKTPFDLFPEDFARAVVAHDREVIDSGDSRKFFEAELVLEDKVIQTLSNKIPLRNEAGETTGILTIAIDISDWKTALAELELSEKALRKQAAMLENTLENIDQGLLVLDARQRILLINQRARVLFALPEGAALPGKPLLDGLASEIGTNLHLIREASSELPDAGGEGDVTPGHTTSVLPGGTIVEVGVNQGADGGSVITITDITGRRALQEQVRQLQKMEAVGHLTGGIAHEFNNLLAVIVGNLELIEHDLTTSDNRASRMAKVFGAIERGAELTQRLLAFSRRQTLTPRNADTGMLLADMAEWIRRAVGPGVEVSVDCVPGIWPLRVDVDQLEQAVINIALNARDAMNGTGRFRIQAENTRLDQEFAESHADTRPGDYVCLTFSDTGRGMSHAVRDRAFDPFFTTKEVGQGTGLGLSMVYGFVKQSGGDVQIDSTPGEGTSFRLYLPRAWDRVFPGSGEDRMSGQPTARRKHVLVASDDREFGRSMADILDGLGYHVTAADSAANALHIAGDSETIDLLIADLHIRGTPDGPALAREIAAHQPGIAVIFISGRPDLDGGIDSHATVFLKRPLRAETVARAVRKALGERGI</sequence>
<dbReference type="InterPro" id="IPR013656">
    <property type="entry name" value="PAS_4"/>
</dbReference>
<evidence type="ECO:0000256" key="1">
    <source>
        <dbReference type="ARBA" id="ARBA00000085"/>
    </source>
</evidence>
<dbReference type="Gene3D" id="3.40.50.2300">
    <property type="match status" value="1"/>
</dbReference>
<evidence type="ECO:0000313" key="10">
    <source>
        <dbReference type="EMBL" id="SLN73026.1"/>
    </source>
</evidence>
<evidence type="ECO:0000259" key="8">
    <source>
        <dbReference type="PROSITE" id="PS50112"/>
    </source>
</evidence>
<dbReference type="Pfam" id="PF08448">
    <property type="entry name" value="PAS_4"/>
    <property type="match status" value="1"/>
</dbReference>
<dbReference type="SMART" id="SM00091">
    <property type="entry name" value="PAS"/>
    <property type="match status" value="4"/>
</dbReference>
<dbReference type="EMBL" id="FWFR01000003">
    <property type="protein sequence ID" value="SLN73026.1"/>
    <property type="molecule type" value="Genomic_DNA"/>
</dbReference>
<dbReference type="PROSITE" id="PS50109">
    <property type="entry name" value="HIS_KIN"/>
    <property type="match status" value="1"/>
</dbReference>
<dbReference type="Pfam" id="PF00072">
    <property type="entry name" value="Response_reg"/>
    <property type="match status" value="1"/>
</dbReference>
<evidence type="ECO:0000259" key="7">
    <source>
        <dbReference type="PROSITE" id="PS50110"/>
    </source>
</evidence>
<dbReference type="SUPFAM" id="SSF52172">
    <property type="entry name" value="CheY-like"/>
    <property type="match status" value="1"/>
</dbReference>
<dbReference type="EC" id="2.7.13.3" evidence="2"/>
<keyword evidence="11" id="KW-1185">Reference proteome</keyword>
<dbReference type="SMART" id="SM00387">
    <property type="entry name" value="HATPase_c"/>
    <property type="match status" value="1"/>
</dbReference>
<dbReference type="PROSITE" id="PS50113">
    <property type="entry name" value="PAC"/>
    <property type="match status" value="1"/>
</dbReference>
<dbReference type="CDD" id="cd00130">
    <property type="entry name" value="PAS"/>
    <property type="match status" value="1"/>
</dbReference>
<dbReference type="OrthoDB" id="9796100at2"/>
<dbReference type="InterPro" id="IPR001789">
    <property type="entry name" value="Sig_transdc_resp-reg_receiver"/>
</dbReference>
<dbReference type="PROSITE" id="PS50112">
    <property type="entry name" value="PAS"/>
    <property type="match status" value="1"/>
</dbReference>
<dbReference type="InterPro" id="IPR036097">
    <property type="entry name" value="HisK_dim/P_sf"/>
</dbReference>
<dbReference type="InterPro" id="IPR005467">
    <property type="entry name" value="His_kinase_dom"/>
</dbReference>
<feature type="domain" description="PAC" evidence="9">
    <location>
        <begin position="307"/>
        <end position="361"/>
    </location>
</feature>
<evidence type="ECO:0000259" key="9">
    <source>
        <dbReference type="PROSITE" id="PS50113"/>
    </source>
</evidence>
<dbReference type="InterPro" id="IPR035965">
    <property type="entry name" value="PAS-like_dom_sf"/>
</dbReference>
<dbReference type="SUPFAM" id="SSF47384">
    <property type="entry name" value="Homodimeric domain of signal transducing histidine kinase"/>
    <property type="match status" value="1"/>
</dbReference>
<dbReference type="GO" id="GO:0000155">
    <property type="term" value="F:phosphorelay sensor kinase activity"/>
    <property type="evidence" value="ECO:0007669"/>
    <property type="project" value="InterPro"/>
</dbReference>
<dbReference type="InParanoid" id="A0A1Y5TVH8"/>